<dbReference type="GO" id="GO:0005886">
    <property type="term" value="C:plasma membrane"/>
    <property type="evidence" value="ECO:0007669"/>
    <property type="project" value="UniProtKB-SubCell"/>
</dbReference>
<keyword evidence="12 13" id="KW-0472">Membrane</keyword>
<evidence type="ECO:0000256" key="8">
    <source>
        <dbReference type="ARBA" id="ARBA00022801"/>
    </source>
</evidence>
<keyword evidence="9" id="KW-0862">Zinc</keyword>
<keyword evidence="6 13" id="KW-0812">Transmembrane</keyword>
<dbReference type="GO" id="GO:0006508">
    <property type="term" value="P:proteolysis"/>
    <property type="evidence" value="ECO:0007669"/>
    <property type="project" value="UniProtKB-KW"/>
</dbReference>
<evidence type="ECO:0000256" key="2">
    <source>
        <dbReference type="ARBA" id="ARBA00004651"/>
    </source>
</evidence>
<evidence type="ECO:0000259" key="14">
    <source>
        <dbReference type="Pfam" id="PF02163"/>
    </source>
</evidence>
<evidence type="ECO:0000256" key="9">
    <source>
        <dbReference type="ARBA" id="ARBA00022833"/>
    </source>
</evidence>
<protein>
    <recommendedName>
        <fullName evidence="14">Peptidase M50 domain-containing protein</fullName>
    </recommendedName>
</protein>
<gene>
    <name evidence="15" type="ORF">SDC9_135889</name>
</gene>
<evidence type="ECO:0000256" key="3">
    <source>
        <dbReference type="ARBA" id="ARBA00007931"/>
    </source>
</evidence>
<evidence type="ECO:0000256" key="10">
    <source>
        <dbReference type="ARBA" id="ARBA00022989"/>
    </source>
</evidence>
<keyword evidence="11" id="KW-0482">Metalloprotease</keyword>
<dbReference type="GO" id="GO:0046872">
    <property type="term" value="F:metal ion binding"/>
    <property type="evidence" value="ECO:0007669"/>
    <property type="project" value="UniProtKB-KW"/>
</dbReference>
<evidence type="ECO:0000313" key="15">
    <source>
        <dbReference type="EMBL" id="MPM88785.1"/>
    </source>
</evidence>
<keyword evidence="5" id="KW-0645">Protease</keyword>
<evidence type="ECO:0000256" key="7">
    <source>
        <dbReference type="ARBA" id="ARBA00022723"/>
    </source>
</evidence>
<evidence type="ECO:0000256" key="12">
    <source>
        <dbReference type="ARBA" id="ARBA00023136"/>
    </source>
</evidence>
<name>A0A645DHU4_9ZZZZ</name>
<comment type="subcellular location">
    <subcellularLocation>
        <location evidence="2">Cell membrane</location>
        <topology evidence="2">Multi-pass membrane protein</topology>
    </subcellularLocation>
</comment>
<keyword evidence="8" id="KW-0378">Hydrolase</keyword>
<evidence type="ECO:0000256" key="4">
    <source>
        <dbReference type="ARBA" id="ARBA00022475"/>
    </source>
</evidence>
<comment type="cofactor">
    <cofactor evidence="1">
        <name>Zn(2+)</name>
        <dbReference type="ChEBI" id="CHEBI:29105"/>
    </cofactor>
</comment>
<dbReference type="InterPro" id="IPR052348">
    <property type="entry name" value="Metallopeptidase_M50B"/>
</dbReference>
<comment type="similarity">
    <text evidence="3">Belongs to the peptidase M50B family.</text>
</comment>
<dbReference type="GO" id="GO:0008237">
    <property type="term" value="F:metallopeptidase activity"/>
    <property type="evidence" value="ECO:0007669"/>
    <property type="project" value="UniProtKB-KW"/>
</dbReference>
<keyword evidence="4" id="KW-1003">Cell membrane</keyword>
<dbReference type="CDD" id="cd06158">
    <property type="entry name" value="S2P-M50_like_1"/>
    <property type="match status" value="1"/>
</dbReference>
<sequence>MQRGNKSVLDYLQKDPMGFLLFMLYRAPAVLLALTFHEVAHGYVALRCGDPTAKLMHRLSLNPIKHMDPIGTASMFLLGFGWAKPVPVNPNNFKRGRRDDLLVSLAGVTTNFILFLISTLLTVLIGFALYVPELSSDPQGMRFMLSYQETGYTLQLFPAYAGEIASLLRAPWLLHIQRFLLHFCMINLGLCLFNLIPIPPLDGFHVLNDLVLKGRINLSGNAFRITHLALIVLMFSTDIVSRAVGAAVSFVQGLVLGGYLRIFGL</sequence>
<dbReference type="InterPro" id="IPR044537">
    <property type="entry name" value="Rip2-like"/>
</dbReference>
<feature type="domain" description="Peptidase M50" evidence="14">
    <location>
        <begin position="29"/>
        <end position="215"/>
    </location>
</feature>
<feature type="transmembrane region" description="Helical" evidence="13">
    <location>
        <begin position="103"/>
        <end position="131"/>
    </location>
</feature>
<evidence type="ECO:0000256" key="5">
    <source>
        <dbReference type="ARBA" id="ARBA00022670"/>
    </source>
</evidence>
<keyword evidence="7" id="KW-0479">Metal-binding</keyword>
<dbReference type="PANTHER" id="PTHR35864">
    <property type="entry name" value="ZINC METALLOPROTEASE MJ0611-RELATED"/>
    <property type="match status" value="1"/>
</dbReference>
<evidence type="ECO:0000256" key="1">
    <source>
        <dbReference type="ARBA" id="ARBA00001947"/>
    </source>
</evidence>
<evidence type="ECO:0000256" key="6">
    <source>
        <dbReference type="ARBA" id="ARBA00022692"/>
    </source>
</evidence>
<dbReference type="Pfam" id="PF02163">
    <property type="entry name" value="Peptidase_M50"/>
    <property type="match status" value="1"/>
</dbReference>
<keyword evidence="10 13" id="KW-1133">Transmembrane helix</keyword>
<dbReference type="PANTHER" id="PTHR35864:SF1">
    <property type="entry name" value="ZINC METALLOPROTEASE YWHC-RELATED"/>
    <property type="match status" value="1"/>
</dbReference>
<proteinExistence type="inferred from homology"/>
<organism evidence="15">
    <name type="scientific">bioreactor metagenome</name>
    <dbReference type="NCBI Taxonomy" id="1076179"/>
    <lineage>
        <taxon>unclassified sequences</taxon>
        <taxon>metagenomes</taxon>
        <taxon>ecological metagenomes</taxon>
    </lineage>
</organism>
<feature type="transmembrane region" description="Helical" evidence="13">
    <location>
        <begin position="179"/>
        <end position="198"/>
    </location>
</feature>
<feature type="transmembrane region" description="Helical" evidence="13">
    <location>
        <begin position="243"/>
        <end position="262"/>
    </location>
</feature>
<accession>A0A645DHU4</accession>
<dbReference type="AlphaFoldDB" id="A0A645DHU4"/>
<comment type="caution">
    <text evidence="15">The sequence shown here is derived from an EMBL/GenBank/DDBJ whole genome shotgun (WGS) entry which is preliminary data.</text>
</comment>
<evidence type="ECO:0000256" key="11">
    <source>
        <dbReference type="ARBA" id="ARBA00023049"/>
    </source>
</evidence>
<dbReference type="InterPro" id="IPR008915">
    <property type="entry name" value="Peptidase_M50"/>
</dbReference>
<reference evidence="15" key="1">
    <citation type="submission" date="2019-08" db="EMBL/GenBank/DDBJ databases">
        <authorList>
            <person name="Kucharzyk K."/>
            <person name="Murdoch R.W."/>
            <person name="Higgins S."/>
            <person name="Loffler F."/>
        </authorList>
    </citation>
    <scope>NUCLEOTIDE SEQUENCE</scope>
</reference>
<evidence type="ECO:0000256" key="13">
    <source>
        <dbReference type="SAM" id="Phobius"/>
    </source>
</evidence>
<dbReference type="EMBL" id="VSSQ01036334">
    <property type="protein sequence ID" value="MPM88785.1"/>
    <property type="molecule type" value="Genomic_DNA"/>
</dbReference>